<evidence type="ECO:0000259" key="2">
    <source>
        <dbReference type="PROSITE" id="PS51762"/>
    </source>
</evidence>
<dbReference type="PANTHER" id="PTHR10963:SF55">
    <property type="entry name" value="GLYCOSIDE HYDROLASE FAMILY 16 PROTEIN"/>
    <property type="match status" value="1"/>
</dbReference>
<evidence type="ECO:0000313" key="4">
    <source>
        <dbReference type="Proteomes" id="UP001642540"/>
    </source>
</evidence>
<protein>
    <recommendedName>
        <fullName evidence="2">GH16 domain-containing protein</fullName>
    </recommendedName>
</protein>
<dbReference type="InterPro" id="IPR050546">
    <property type="entry name" value="Glycosyl_Hydrlase_16"/>
</dbReference>
<accession>A0ABP1QTK4</accession>
<dbReference type="InterPro" id="IPR013320">
    <property type="entry name" value="ConA-like_dom_sf"/>
</dbReference>
<evidence type="ECO:0000313" key="3">
    <source>
        <dbReference type="EMBL" id="CAL8110457.1"/>
    </source>
</evidence>
<dbReference type="Gene3D" id="2.60.120.200">
    <property type="match status" value="1"/>
</dbReference>
<dbReference type="CDD" id="cd08024">
    <property type="entry name" value="GH16_CCF"/>
    <property type="match status" value="1"/>
</dbReference>
<dbReference type="PROSITE" id="PS51762">
    <property type="entry name" value="GH16_2"/>
    <property type="match status" value="1"/>
</dbReference>
<name>A0ABP1QTK4_9HEXA</name>
<comment type="caution">
    <text evidence="3">The sequence shown here is derived from an EMBL/GenBank/DDBJ whole genome shotgun (WGS) entry which is preliminary data.</text>
</comment>
<dbReference type="Pfam" id="PF00722">
    <property type="entry name" value="Glyco_hydro_16"/>
    <property type="match status" value="1"/>
</dbReference>
<comment type="similarity">
    <text evidence="1">Belongs to the glycosyl hydrolase 16 family.</text>
</comment>
<reference evidence="3 4" key="1">
    <citation type="submission" date="2024-08" db="EMBL/GenBank/DDBJ databases">
        <authorList>
            <person name="Cucini C."/>
            <person name="Frati F."/>
        </authorList>
    </citation>
    <scope>NUCLEOTIDE SEQUENCE [LARGE SCALE GENOMIC DNA]</scope>
</reference>
<evidence type="ECO:0000256" key="1">
    <source>
        <dbReference type="ARBA" id="ARBA00006865"/>
    </source>
</evidence>
<dbReference type="PANTHER" id="PTHR10963">
    <property type="entry name" value="GLYCOSYL HYDROLASE-RELATED"/>
    <property type="match status" value="1"/>
</dbReference>
<proteinExistence type="inferred from homology"/>
<gene>
    <name evidence="3" type="ORF">ODALV1_LOCUS14266</name>
</gene>
<dbReference type="EMBL" id="CAXLJM020000045">
    <property type="protein sequence ID" value="CAL8110457.1"/>
    <property type="molecule type" value="Genomic_DNA"/>
</dbReference>
<dbReference type="SUPFAM" id="SSF49899">
    <property type="entry name" value="Concanavalin A-like lectins/glucanases"/>
    <property type="match status" value="1"/>
</dbReference>
<dbReference type="Proteomes" id="UP001642540">
    <property type="component" value="Unassembled WGS sequence"/>
</dbReference>
<sequence length="389" mass="43977">MAIISQKLLSYFRYFIFQYVLLQTLSNGYISGPSSSKQWSVTESTNGRAHPGELIFKEEFNNLDLGVWSHEITMAGGGNGEFQIYANNRSNSYVKYGKLYIKPTLTSDIFGEKFLSEGTVHLGGSAAADQCTNSLWDGCMKEGTRSNIINPVVSARLRTAGAFAFKYGKVEVKAKLPTGDWLWPAIWLLPEKNFYGSWPASGEIDLLESRGNAELYDTDNINIGVEQVAQTLHFGPFHSMNGWEKTHFEQNSRRGEGYNKGFHLYQLEWTPDRIKFSVDNEPVAEVLPSNGGFWELAGFPSNLENPWRFAENAKMAPFDQKFYLLVGLAVGGTNSYFPDSATSPNTRKPWTNESPTAKRDFWNGREEWLRTWKGEDSALIIDYIRVWAI</sequence>
<dbReference type="InterPro" id="IPR000757">
    <property type="entry name" value="Beta-glucanase-like"/>
</dbReference>
<feature type="domain" description="GH16" evidence="2">
    <location>
        <begin position="35"/>
        <end position="389"/>
    </location>
</feature>
<keyword evidence="4" id="KW-1185">Reference proteome</keyword>
<organism evidence="3 4">
    <name type="scientific">Orchesella dallaii</name>
    <dbReference type="NCBI Taxonomy" id="48710"/>
    <lineage>
        <taxon>Eukaryota</taxon>
        <taxon>Metazoa</taxon>
        <taxon>Ecdysozoa</taxon>
        <taxon>Arthropoda</taxon>
        <taxon>Hexapoda</taxon>
        <taxon>Collembola</taxon>
        <taxon>Entomobryomorpha</taxon>
        <taxon>Entomobryoidea</taxon>
        <taxon>Orchesellidae</taxon>
        <taxon>Orchesellinae</taxon>
        <taxon>Orchesella</taxon>
    </lineage>
</organism>